<keyword evidence="3" id="KW-1185">Reference proteome</keyword>
<dbReference type="AlphaFoldDB" id="A0A8G0PE92"/>
<dbReference type="Proteomes" id="UP000826661">
    <property type="component" value="Chromosome II"/>
</dbReference>
<organism evidence="2 3">
    <name type="scientific">Trichoderma simmonsii</name>
    <dbReference type="NCBI Taxonomy" id="1491479"/>
    <lineage>
        <taxon>Eukaryota</taxon>
        <taxon>Fungi</taxon>
        <taxon>Dikarya</taxon>
        <taxon>Ascomycota</taxon>
        <taxon>Pezizomycotina</taxon>
        <taxon>Sordariomycetes</taxon>
        <taxon>Hypocreomycetidae</taxon>
        <taxon>Hypocreales</taxon>
        <taxon>Hypocreaceae</taxon>
        <taxon>Trichoderma</taxon>
    </lineage>
</organism>
<name>A0A8G0PE92_9HYPO</name>
<evidence type="ECO:0000313" key="2">
    <source>
        <dbReference type="EMBL" id="QYS95999.1"/>
    </source>
</evidence>
<dbReference type="InterPro" id="IPR027417">
    <property type="entry name" value="P-loop_NTPase"/>
</dbReference>
<dbReference type="Gene3D" id="3.40.50.300">
    <property type="entry name" value="P-loop containing nucleotide triphosphate hydrolases"/>
    <property type="match status" value="1"/>
</dbReference>
<dbReference type="EMBL" id="CP075865">
    <property type="protein sequence ID" value="QYS95999.1"/>
    <property type="molecule type" value="Genomic_DNA"/>
</dbReference>
<sequence>MAARTNPFRIVVVDEAGRLTEAMSLVPFAQHPDVPVIFIGDTRQFGPMVATAGDRNYKALWKYAKLHASSVSTSLLIIRLSRRVERLVSKRDNLQR</sequence>
<reference evidence="2 3" key="1">
    <citation type="journal article" date="2021" name="BMC Genomics">
        <title>Telomere-to-telomere genome assembly of asparaginase-producing Trichoderma simmonsii.</title>
        <authorList>
            <person name="Chung D."/>
            <person name="Kwon Y.M."/>
            <person name="Yang Y."/>
        </authorList>
    </citation>
    <scope>NUCLEOTIDE SEQUENCE [LARGE SCALE GENOMIC DNA]</scope>
    <source>
        <strain evidence="2 3">GH-Sj1</strain>
    </source>
</reference>
<dbReference type="GO" id="GO:0004386">
    <property type="term" value="F:helicase activity"/>
    <property type="evidence" value="ECO:0007669"/>
    <property type="project" value="InterPro"/>
</dbReference>
<dbReference type="InterPro" id="IPR041677">
    <property type="entry name" value="DNA2/NAM7_AAA_11"/>
</dbReference>
<accession>A0A8G0PE92</accession>
<feature type="domain" description="DNA2/NAM7 helicase helicase" evidence="1">
    <location>
        <begin position="5"/>
        <end position="50"/>
    </location>
</feature>
<dbReference type="Pfam" id="PF13086">
    <property type="entry name" value="AAA_11"/>
    <property type="match status" value="1"/>
</dbReference>
<protein>
    <recommendedName>
        <fullName evidence="1">DNA2/NAM7 helicase helicase domain-containing protein</fullName>
    </recommendedName>
</protein>
<dbReference type="SUPFAM" id="SSF52540">
    <property type="entry name" value="P-loop containing nucleoside triphosphate hydrolases"/>
    <property type="match status" value="1"/>
</dbReference>
<gene>
    <name evidence="2" type="ORF">H0G86_003263</name>
</gene>
<evidence type="ECO:0000259" key="1">
    <source>
        <dbReference type="Pfam" id="PF13086"/>
    </source>
</evidence>
<proteinExistence type="predicted"/>
<evidence type="ECO:0000313" key="3">
    <source>
        <dbReference type="Proteomes" id="UP000826661"/>
    </source>
</evidence>